<feature type="region of interest" description="Disordered" evidence="1">
    <location>
        <begin position="1"/>
        <end position="20"/>
    </location>
</feature>
<dbReference type="RefSeq" id="XP_030981557.1">
    <property type="nucleotide sequence ID" value="XM_031126986.1"/>
</dbReference>
<organism evidence="2 3">
    <name type="scientific">Pyricularia grisea</name>
    <name type="common">Crabgrass-specific blast fungus</name>
    <name type="synonym">Magnaporthe grisea</name>
    <dbReference type="NCBI Taxonomy" id="148305"/>
    <lineage>
        <taxon>Eukaryota</taxon>
        <taxon>Fungi</taxon>
        <taxon>Dikarya</taxon>
        <taxon>Ascomycota</taxon>
        <taxon>Pezizomycotina</taxon>
        <taxon>Sordariomycetes</taxon>
        <taxon>Sordariomycetidae</taxon>
        <taxon>Magnaporthales</taxon>
        <taxon>Pyriculariaceae</taxon>
        <taxon>Pyricularia</taxon>
    </lineage>
</organism>
<sequence length="76" mass="7879">MLAMSPAPPVLGDATTGDGGAVVRHQLAQLPTPRHRRLGPRLSGLGHLQPWHGDGPKGAAVFGGRVLAQMLGDQQV</sequence>
<evidence type="ECO:0000256" key="1">
    <source>
        <dbReference type="SAM" id="MobiDB-lite"/>
    </source>
</evidence>
<reference evidence="3" key="3">
    <citation type="submission" date="2025-08" db="UniProtKB">
        <authorList>
            <consortium name="RefSeq"/>
        </authorList>
    </citation>
    <scope>IDENTIFICATION</scope>
    <source>
        <strain evidence="3">NI907</strain>
    </source>
</reference>
<proteinExistence type="predicted"/>
<protein>
    <submittedName>
        <fullName evidence="3">Uncharacterized protein</fullName>
    </submittedName>
</protein>
<name>A0A6P8B2Z4_PYRGI</name>
<dbReference type="GeneID" id="41961895"/>
<evidence type="ECO:0000313" key="3">
    <source>
        <dbReference type="RefSeq" id="XP_030981557.1"/>
    </source>
</evidence>
<reference evidence="3" key="1">
    <citation type="journal article" date="2019" name="Mol. Biol. Evol.">
        <title>Blast fungal genomes show frequent chromosomal changes, gene gains and losses, and effector gene turnover.</title>
        <authorList>
            <person name="Gomez Luciano L.B."/>
            <person name="Jason Tsai I."/>
            <person name="Chuma I."/>
            <person name="Tosa Y."/>
            <person name="Chen Y.H."/>
            <person name="Li J.Y."/>
            <person name="Li M.Y."/>
            <person name="Jade Lu M.Y."/>
            <person name="Nakayashiki H."/>
            <person name="Li W.H."/>
        </authorList>
    </citation>
    <scope>NUCLEOTIDE SEQUENCE</scope>
    <source>
        <strain evidence="3">NI907</strain>
    </source>
</reference>
<accession>A0A6P8B2Z4</accession>
<gene>
    <name evidence="3" type="ORF">PgNI_06968</name>
</gene>
<evidence type="ECO:0000313" key="2">
    <source>
        <dbReference type="Proteomes" id="UP000515153"/>
    </source>
</evidence>
<dbReference type="KEGG" id="pgri:PgNI_06968"/>
<reference evidence="3" key="2">
    <citation type="submission" date="2019-10" db="EMBL/GenBank/DDBJ databases">
        <authorList>
            <consortium name="NCBI Genome Project"/>
        </authorList>
    </citation>
    <scope>NUCLEOTIDE SEQUENCE</scope>
    <source>
        <strain evidence="3">NI907</strain>
    </source>
</reference>
<dbReference type="Proteomes" id="UP000515153">
    <property type="component" value="Unplaced"/>
</dbReference>
<feature type="region of interest" description="Disordered" evidence="1">
    <location>
        <begin position="27"/>
        <end position="51"/>
    </location>
</feature>
<keyword evidence="2" id="KW-1185">Reference proteome</keyword>
<dbReference type="AlphaFoldDB" id="A0A6P8B2Z4"/>